<reference evidence="3" key="1">
    <citation type="submission" date="2016-06" db="EMBL/GenBank/DDBJ databases">
        <title>First high quality genome sequence of Plasmodium coatneyi using continuous long reads from single molecule, real-time sequencing.</title>
        <authorList>
            <person name="Chien J.-T."/>
            <person name="Pakala S.B."/>
            <person name="Geraldo J.A."/>
            <person name="Lapp S.A."/>
            <person name="Barnwell J.W."/>
            <person name="Kissinger J.C."/>
            <person name="Galinski M.R."/>
            <person name="Humphrey J.C."/>
        </authorList>
    </citation>
    <scope>NUCLEOTIDE SEQUENCE [LARGE SCALE GENOMIC DNA]</scope>
    <source>
        <strain evidence="3">Hackeri</strain>
    </source>
</reference>
<name>A0A1B1DSR5_9APIC</name>
<feature type="region of interest" description="Disordered" evidence="1">
    <location>
        <begin position="229"/>
        <end position="252"/>
    </location>
</feature>
<dbReference type="VEuPathDB" id="PlasmoDB:PCOAH_00000090"/>
<dbReference type="Proteomes" id="UP000092716">
    <property type="component" value="Chromosome 1"/>
</dbReference>
<dbReference type="InterPro" id="IPR008780">
    <property type="entry name" value="Plasmodium_Vir"/>
</dbReference>
<keyword evidence="3" id="KW-1185">Reference proteome</keyword>
<organism evidence="2 3">
    <name type="scientific">Plasmodium coatneyi</name>
    <dbReference type="NCBI Taxonomy" id="208452"/>
    <lineage>
        <taxon>Eukaryota</taxon>
        <taxon>Sar</taxon>
        <taxon>Alveolata</taxon>
        <taxon>Apicomplexa</taxon>
        <taxon>Aconoidasida</taxon>
        <taxon>Haemosporida</taxon>
        <taxon>Plasmodiidae</taxon>
        <taxon>Plasmodium</taxon>
    </lineage>
</organism>
<evidence type="ECO:0000256" key="1">
    <source>
        <dbReference type="SAM" id="MobiDB-lite"/>
    </source>
</evidence>
<accession>A0A1B1DSR5</accession>
<dbReference type="KEGG" id="pcot:PCOAH_00000090"/>
<feature type="compositionally biased region" description="Basic residues" evidence="1">
    <location>
        <begin position="236"/>
        <end position="245"/>
    </location>
</feature>
<evidence type="ECO:0000313" key="3">
    <source>
        <dbReference type="Proteomes" id="UP000092716"/>
    </source>
</evidence>
<dbReference type="OrthoDB" id="389471at2759"/>
<dbReference type="EMBL" id="CP016239">
    <property type="protein sequence ID" value="ANQ05823.1"/>
    <property type="molecule type" value="Genomic_DNA"/>
</dbReference>
<protein>
    <submittedName>
        <fullName evidence="2">KIR-like protein</fullName>
    </submittedName>
</protein>
<dbReference type="RefSeq" id="XP_019912518.1">
    <property type="nucleotide sequence ID" value="XM_020056832.1"/>
</dbReference>
<dbReference type="Pfam" id="PF05795">
    <property type="entry name" value="Plasmodium_Vir"/>
    <property type="match status" value="1"/>
</dbReference>
<dbReference type="GeneID" id="30906728"/>
<dbReference type="AlphaFoldDB" id="A0A1B1DSR5"/>
<sequence>MSMENCWWDGSSKSRYKELQEKALNNNECKGCSVTRKSALQAAVERYPSVEKEVPKIMNAWCYIHTKEQEDKPMYCDLFYYWLGEILFRELKSDASVRREVMKNIYEKLQIWKNIDNCTKTFPNVTPEEFGRLRALYYYTQDYSQMKEKISTARDACAEEYRTFLKEVHDTYTDKEGKCKRPNNHRNEYCTKIEEILRNDDRTPKDPSEILPELKGRLTPLESEKLKYAAVERPSGQRKKKIRERKKYEEMH</sequence>
<gene>
    <name evidence="2" type="ORF">PCOAH_00000090</name>
</gene>
<evidence type="ECO:0000313" key="2">
    <source>
        <dbReference type="EMBL" id="ANQ05823.1"/>
    </source>
</evidence>
<proteinExistence type="predicted"/>